<evidence type="ECO:0000313" key="5">
    <source>
        <dbReference type="Proteomes" id="UP000289437"/>
    </source>
</evidence>
<dbReference type="Proteomes" id="UP000289437">
    <property type="component" value="Unassembled WGS sequence"/>
</dbReference>
<dbReference type="OrthoDB" id="119298at2"/>
<dbReference type="RefSeq" id="WP_128911097.1">
    <property type="nucleotide sequence ID" value="NZ_RDSM01000001.1"/>
</dbReference>
<feature type="domain" description="Response regulatory" evidence="3">
    <location>
        <begin position="1"/>
        <end position="112"/>
    </location>
</feature>
<dbReference type="AlphaFoldDB" id="A0A4Q0SZT3"/>
<dbReference type="InterPro" id="IPR001789">
    <property type="entry name" value="Sig_transdc_resp-reg_receiver"/>
</dbReference>
<dbReference type="SMART" id="SM00448">
    <property type="entry name" value="REC"/>
    <property type="match status" value="1"/>
</dbReference>
<dbReference type="PANTHER" id="PTHR44591:SF3">
    <property type="entry name" value="RESPONSE REGULATORY DOMAIN-CONTAINING PROTEIN"/>
    <property type="match status" value="1"/>
</dbReference>
<evidence type="ECO:0000256" key="2">
    <source>
        <dbReference type="PROSITE-ProRule" id="PRU00169"/>
    </source>
</evidence>
<dbReference type="CDD" id="cd00156">
    <property type="entry name" value="REC"/>
    <property type="match status" value="1"/>
</dbReference>
<organism evidence="4 5">
    <name type="scientific">Granulicella sibirica</name>
    <dbReference type="NCBI Taxonomy" id="2479048"/>
    <lineage>
        <taxon>Bacteria</taxon>
        <taxon>Pseudomonadati</taxon>
        <taxon>Acidobacteriota</taxon>
        <taxon>Terriglobia</taxon>
        <taxon>Terriglobales</taxon>
        <taxon>Acidobacteriaceae</taxon>
        <taxon>Granulicella</taxon>
    </lineage>
</organism>
<dbReference type="PROSITE" id="PS50110">
    <property type="entry name" value="RESPONSE_REGULATORY"/>
    <property type="match status" value="1"/>
</dbReference>
<evidence type="ECO:0000259" key="3">
    <source>
        <dbReference type="PROSITE" id="PS50110"/>
    </source>
</evidence>
<gene>
    <name evidence="4" type="ORF">GRAN_0143</name>
</gene>
<dbReference type="InterPro" id="IPR050595">
    <property type="entry name" value="Bact_response_regulator"/>
</dbReference>
<reference evidence="4 5" key="1">
    <citation type="submission" date="2018-11" db="EMBL/GenBank/DDBJ databases">
        <authorList>
            <person name="Mardanov A.V."/>
            <person name="Ravin N.V."/>
            <person name="Dedysh S.N."/>
        </authorList>
    </citation>
    <scope>NUCLEOTIDE SEQUENCE [LARGE SCALE GENOMIC DNA]</scope>
    <source>
        <strain evidence="4 5">AF10</strain>
    </source>
</reference>
<dbReference type="SUPFAM" id="SSF52172">
    <property type="entry name" value="CheY-like"/>
    <property type="match status" value="1"/>
</dbReference>
<dbReference type="Gene3D" id="3.40.50.2300">
    <property type="match status" value="1"/>
</dbReference>
<feature type="modified residue" description="4-aspartylphosphate" evidence="2">
    <location>
        <position position="50"/>
    </location>
</feature>
<dbReference type="PANTHER" id="PTHR44591">
    <property type="entry name" value="STRESS RESPONSE REGULATOR PROTEIN 1"/>
    <property type="match status" value="1"/>
</dbReference>
<sequence length="118" mass="13004">MILLIDDDELGVKARKDVLRVFGYDSVAALTGAEGLHEFRSSKIDLVILDYHLPDMSGDELMAGLRAAKPSVPLILLSGRVFIPDSAMSCADGFLRKGEEPRKIQKLLERYLPTCAKT</sequence>
<keyword evidence="5" id="KW-1185">Reference proteome</keyword>
<name>A0A4Q0SZT3_9BACT</name>
<reference evidence="5" key="2">
    <citation type="submission" date="2019-02" db="EMBL/GenBank/DDBJ databases">
        <title>Granulicella sibirica sp. nov., a psychrotolerant acidobacterium isolated from an organic soil layer in forested tundra, West Siberia.</title>
        <authorList>
            <person name="Oshkin I.Y."/>
            <person name="Kulichevskaya I.S."/>
            <person name="Rijpstra W.I.C."/>
            <person name="Sinninghe Damste J.S."/>
            <person name="Rakitin A.L."/>
            <person name="Ravin N.V."/>
            <person name="Dedysh S.N."/>
        </authorList>
    </citation>
    <scope>NUCLEOTIDE SEQUENCE [LARGE SCALE GENOMIC DNA]</scope>
    <source>
        <strain evidence="5">AF10</strain>
    </source>
</reference>
<evidence type="ECO:0000256" key="1">
    <source>
        <dbReference type="ARBA" id="ARBA00022553"/>
    </source>
</evidence>
<dbReference type="InterPro" id="IPR011006">
    <property type="entry name" value="CheY-like_superfamily"/>
</dbReference>
<dbReference type="GO" id="GO:0000160">
    <property type="term" value="P:phosphorelay signal transduction system"/>
    <property type="evidence" value="ECO:0007669"/>
    <property type="project" value="InterPro"/>
</dbReference>
<dbReference type="Pfam" id="PF00072">
    <property type="entry name" value="Response_reg"/>
    <property type="match status" value="1"/>
</dbReference>
<protein>
    <submittedName>
        <fullName evidence="4">Two-component response regulator</fullName>
    </submittedName>
</protein>
<dbReference type="EMBL" id="RDSM01000001">
    <property type="protein sequence ID" value="RXH56833.1"/>
    <property type="molecule type" value="Genomic_DNA"/>
</dbReference>
<evidence type="ECO:0000313" key="4">
    <source>
        <dbReference type="EMBL" id="RXH56833.1"/>
    </source>
</evidence>
<keyword evidence="1 2" id="KW-0597">Phosphoprotein</keyword>
<comment type="caution">
    <text evidence="4">The sequence shown here is derived from an EMBL/GenBank/DDBJ whole genome shotgun (WGS) entry which is preliminary data.</text>
</comment>
<accession>A0A4Q0SZT3</accession>
<proteinExistence type="predicted"/>